<evidence type="ECO:0000256" key="3">
    <source>
        <dbReference type="ARBA" id="ARBA00022741"/>
    </source>
</evidence>
<name>A0ABT1WPK0_9LACT</name>
<feature type="transmembrane region" description="Helical" evidence="7">
    <location>
        <begin position="246"/>
        <end position="264"/>
    </location>
</feature>
<evidence type="ECO:0000256" key="7">
    <source>
        <dbReference type="SAM" id="Phobius"/>
    </source>
</evidence>
<evidence type="ECO:0000259" key="8">
    <source>
        <dbReference type="PROSITE" id="PS50893"/>
    </source>
</evidence>
<dbReference type="PROSITE" id="PS00211">
    <property type="entry name" value="ABC_TRANSPORTER_1"/>
    <property type="match status" value="1"/>
</dbReference>
<dbReference type="InterPro" id="IPR039421">
    <property type="entry name" value="Type_1_exporter"/>
</dbReference>
<dbReference type="GO" id="GO:0005524">
    <property type="term" value="F:ATP binding"/>
    <property type="evidence" value="ECO:0007669"/>
    <property type="project" value="UniProtKB-KW"/>
</dbReference>
<dbReference type="Gene3D" id="3.40.50.300">
    <property type="entry name" value="P-loop containing nucleotide triphosphate hydrolases"/>
    <property type="match status" value="1"/>
</dbReference>
<dbReference type="InterPro" id="IPR027417">
    <property type="entry name" value="P-loop_NTPase"/>
</dbReference>
<keyword evidence="11" id="KW-1185">Reference proteome</keyword>
<dbReference type="PROSITE" id="PS50893">
    <property type="entry name" value="ABC_TRANSPORTER_2"/>
    <property type="match status" value="1"/>
</dbReference>
<feature type="domain" description="ABC transporter" evidence="8">
    <location>
        <begin position="333"/>
        <end position="569"/>
    </location>
</feature>
<dbReference type="CDD" id="cd18548">
    <property type="entry name" value="ABC_6TM_Tm287_like"/>
    <property type="match status" value="1"/>
</dbReference>
<evidence type="ECO:0000256" key="6">
    <source>
        <dbReference type="ARBA" id="ARBA00023136"/>
    </source>
</evidence>
<dbReference type="RefSeq" id="WP_256945570.1">
    <property type="nucleotide sequence ID" value="NZ_JANHNZ010000008.1"/>
</dbReference>
<reference evidence="10" key="1">
    <citation type="submission" date="2022-07" db="EMBL/GenBank/DDBJ databases">
        <authorList>
            <person name="Jung M.-Y."/>
            <person name="Lee M."/>
        </authorList>
    </citation>
    <scope>NUCLEOTIDE SEQUENCE</scope>
    <source>
        <strain evidence="10">S8</strain>
    </source>
</reference>
<keyword evidence="3" id="KW-0547">Nucleotide-binding</keyword>
<evidence type="ECO:0000313" key="10">
    <source>
        <dbReference type="EMBL" id="MCQ9210459.1"/>
    </source>
</evidence>
<dbReference type="PROSITE" id="PS50929">
    <property type="entry name" value="ABC_TM1F"/>
    <property type="match status" value="1"/>
</dbReference>
<reference evidence="10" key="3">
    <citation type="journal article" date="2023" name="Microbiol. Resour. Announc.">
        <title>Draft Genome Sequence of Granulicatella sp. Strain S8, Isolated from a Marine Fish, Seriola quinqueradiata.</title>
        <authorList>
            <person name="Lee M."/>
            <person name="Farooq A."/>
            <person name="Jeong J.B."/>
            <person name="Jung M.Y."/>
        </authorList>
    </citation>
    <scope>NUCLEOTIDE SEQUENCE</scope>
    <source>
        <strain evidence="10">S8</strain>
    </source>
</reference>
<keyword evidence="4 10" id="KW-0067">ATP-binding</keyword>
<feature type="transmembrane region" description="Helical" evidence="7">
    <location>
        <begin position="134"/>
        <end position="152"/>
    </location>
</feature>
<keyword evidence="2 7" id="KW-0812">Transmembrane</keyword>
<keyword evidence="6 7" id="KW-0472">Membrane</keyword>
<feature type="transmembrane region" description="Helical" evidence="7">
    <location>
        <begin position="276"/>
        <end position="297"/>
    </location>
</feature>
<dbReference type="Gene3D" id="1.20.1560.10">
    <property type="entry name" value="ABC transporter type 1, transmembrane domain"/>
    <property type="match status" value="1"/>
</dbReference>
<organism evidence="10 11">
    <name type="scientific">Granulicatella seriolae</name>
    <dbReference type="NCBI Taxonomy" id="2967226"/>
    <lineage>
        <taxon>Bacteria</taxon>
        <taxon>Bacillati</taxon>
        <taxon>Bacillota</taxon>
        <taxon>Bacilli</taxon>
        <taxon>Lactobacillales</taxon>
        <taxon>Carnobacteriaceae</taxon>
        <taxon>Granulicatella</taxon>
    </lineage>
</organism>
<accession>A0ABT1WPK0</accession>
<dbReference type="Pfam" id="PF00005">
    <property type="entry name" value="ABC_tran"/>
    <property type="match status" value="1"/>
</dbReference>
<proteinExistence type="predicted"/>
<dbReference type="EMBL" id="JANHNZ010000008">
    <property type="protein sequence ID" value="MCQ9210459.1"/>
    <property type="molecule type" value="Genomic_DNA"/>
</dbReference>
<evidence type="ECO:0000256" key="2">
    <source>
        <dbReference type="ARBA" id="ARBA00022692"/>
    </source>
</evidence>
<dbReference type="PANTHER" id="PTHR43394">
    <property type="entry name" value="ATP-DEPENDENT PERMEASE MDL1, MITOCHONDRIAL"/>
    <property type="match status" value="1"/>
</dbReference>
<dbReference type="SUPFAM" id="SSF90123">
    <property type="entry name" value="ABC transporter transmembrane region"/>
    <property type="match status" value="1"/>
</dbReference>
<evidence type="ECO:0000313" key="11">
    <source>
        <dbReference type="Proteomes" id="UP001059480"/>
    </source>
</evidence>
<dbReference type="InterPro" id="IPR003593">
    <property type="entry name" value="AAA+_ATPase"/>
</dbReference>
<dbReference type="InterPro" id="IPR011527">
    <property type="entry name" value="ABC1_TM_dom"/>
</dbReference>
<dbReference type="Pfam" id="PF00664">
    <property type="entry name" value="ABC_membrane"/>
    <property type="match status" value="1"/>
</dbReference>
<dbReference type="InterPro" id="IPR036640">
    <property type="entry name" value="ABC1_TM_sf"/>
</dbReference>
<feature type="domain" description="ABC transmembrane type-1" evidence="9">
    <location>
        <begin position="17"/>
        <end position="299"/>
    </location>
</feature>
<dbReference type="InterPro" id="IPR017871">
    <property type="entry name" value="ABC_transporter-like_CS"/>
</dbReference>
<protein>
    <submittedName>
        <fullName evidence="10">ABC transporter ATP-binding protein/permease</fullName>
    </submittedName>
</protein>
<reference evidence="10" key="2">
    <citation type="journal article" date="2023" name="Curr. Microbiol.">
        <title>Granulicatella seriolae sp. nov., a Novel Facultative Anaerobe Isolated from Yellowtail Marine Fish.</title>
        <authorList>
            <person name="Lee M."/>
            <person name="Choi Y.J."/>
            <person name="Farooq A."/>
            <person name="Jeong J.B."/>
            <person name="Jung M.Y."/>
        </authorList>
    </citation>
    <scope>NUCLEOTIDE SEQUENCE</scope>
    <source>
        <strain evidence="10">S8</strain>
    </source>
</reference>
<comment type="subcellular location">
    <subcellularLocation>
        <location evidence="1">Cell membrane</location>
        <topology evidence="1">Multi-pass membrane protein</topology>
    </subcellularLocation>
</comment>
<dbReference type="SMART" id="SM00382">
    <property type="entry name" value="AAA"/>
    <property type="match status" value="1"/>
</dbReference>
<evidence type="ECO:0000259" key="9">
    <source>
        <dbReference type="PROSITE" id="PS50929"/>
    </source>
</evidence>
<evidence type="ECO:0000256" key="4">
    <source>
        <dbReference type="ARBA" id="ARBA00022840"/>
    </source>
</evidence>
<evidence type="ECO:0000256" key="5">
    <source>
        <dbReference type="ARBA" id="ARBA00022989"/>
    </source>
</evidence>
<gene>
    <name evidence="10" type="ORF">NPA36_07835</name>
</gene>
<feature type="transmembrane region" description="Helical" evidence="7">
    <location>
        <begin position="158"/>
        <end position="179"/>
    </location>
</feature>
<keyword evidence="5 7" id="KW-1133">Transmembrane helix</keyword>
<dbReference type="Proteomes" id="UP001059480">
    <property type="component" value="Unassembled WGS sequence"/>
</dbReference>
<feature type="transmembrane region" description="Helical" evidence="7">
    <location>
        <begin position="53"/>
        <end position="73"/>
    </location>
</feature>
<evidence type="ECO:0000256" key="1">
    <source>
        <dbReference type="ARBA" id="ARBA00004651"/>
    </source>
</evidence>
<dbReference type="PANTHER" id="PTHR43394:SF1">
    <property type="entry name" value="ATP-BINDING CASSETTE SUB-FAMILY B MEMBER 10, MITOCHONDRIAL"/>
    <property type="match status" value="1"/>
</dbReference>
<dbReference type="SUPFAM" id="SSF52540">
    <property type="entry name" value="P-loop containing nucleoside triphosphate hydrolases"/>
    <property type="match status" value="1"/>
</dbReference>
<comment type="caution">
    <text evidence="10">The sequence shown here is derived from an EMBL/GenBank/DDBJ whole genome shotgun (WGS) entry which is preliminary data.</text>
</comment>
<sequence>MIKQLLPYFSKYKRYPFLAFFTIMIEVLCEVAQPVIMLEIIDKGIPNKDVGFIAQQGLIMVGISLVSLAAGVAGAKFAAIAGTGVATELRYAEMEKIQQFSFQNIDHFSNASLITRMTSDITNVQNTAIMTMRILARAPMMMIFAVFFAFRINAQISLTFMVAIPILALALALIITTAFPRFHKMQEATDRINRTLQENFIGVRVVKSFVREDYERQKFAKENRNFRERALNAMYVIILNNPMMQLTIYSVTIAVMWFGGNLVIGGGMTTGELISFLSYITQILMSLMMISFVFIMLTMTKASMERIFEVMDTKTDITEPISPTPLTVANGDVRFENVHFSYGKDQTEEVLRDINFSIDSGQVLGIIGPTGSGKTSLVQLIPRLYDTTKGAVLVGDRNVKDYTFKELRHNVSMVLQKNTLFSGTIRENLLWGNEDATDEELIQAAKYAQAYDFIMELPDGLDSKIEQGGGNFSGGQKQRLCIARAMVRNPKVLILDDSTSAVDTTTDSRIREAFFNHMPETTVIIIAQRISSIQGADKILVLDDGRIDGIGTHETLIESNALYQEIHQTQMEGAEE</sequence>
<dbReference type="InterPro" id="IPR003439">
    <property type="entry name" value="ABC_transporter-like_ATP-bd"/>
</dbReference>